<protein>
    <submittedName>
        <fullName evidence="2">EDD domain protein, DegV family</fullName>
    </submittedName>
</protein>
<dbReference type="NCBIfam" id="TIGR00762">
    <property type="entry name" value="DegV"/>
    <property type="match status" value="1"/>
</dbReference>
<reference evidence="2 3" key="1">
    <citation type="submission" date="2008-10" db="EMBL/GenBank/DDBJ databases">
        <title>Draft genome sequence of Collinsella stercoris (DSM 13279).</title>
        <authorList>
            <person name="Sudarsanam P."/>
            <person name="Ley R."/>
            <person name="Guruge J."/>
            <person name="Turnbaugh P.J."/>
            <person name="Mahowald M."/>
            <person name="Liep D."/>
            <person name="Gordon J."/>
        </authorList>
    </citation>
    <scope>NUCLEOTIDE SEQUENCE [LARGE SCALE GENOMIC DNA]</scope>
    <source>
        <strain evidence="2 3">DSM 13279</strain>
    </source>
</reference>
<dbReference type="PANTHER" id="PTHR33434:SF2">
    <property type="entry name" value="FATTY ACID-BINDING PROTEIN TM_1468"/>
    <property type="match status" value="1"/>
</dbReference>
<keyword evidence="1" id="KW-0446">Lipid-binding</keyword>
<dbReference type="EMBL" id="ABXJ01000050">
    <property type="protein sequence ID" value="EEA90953.1"/>
    <property type="molecule type" value="Genomic_DNA"/>
</dbReference>
<proteinExistence type="predicted"/>
<dbReference type="Pfam" id="PF02645">
    <property type="entry name" value="DegV"/>
    <property type="match status" value="1"/>
</dbReference>
<evidence type="ECO:0000313" key="3">
    <source>
        <dbReference type="Proteomes" id="UP000003560"/>
    </source>
</evidence>
<evidence type="ECO:0000256" key="1">
    <source>
        <dbReference type="ARBA" id="ARBA00023121"/>
    </source>
</evidence>
<keyword evidence="3" id="KW-1185">Reference proteome</keyword>
<dbReference type="PROSITE" id="PS51482">
    <property type="entry name" value="DEGV"/>
    <property type="match status" value="1"/>
</dbReference>
<dbReference type="HOGENOM" id="CLU_048251_0_1_11"/>
<evidence type="ECO:0000313" key="2">
    <source>
        <dbReference type="EMBL" id="EEA90953.1"/>
    </source>
</evidence>
<dbReference type="GO" id="GO:0008289">
    <property type="term" value="F:lipid binding"/>
    <property type="evidence" value="ECO:0007669"/>
    <property type="project" value="UniProtKB-KW"/>
</dbReference>
<gene>
    <name evidence="2" type="ORF">COLSTE_00824</name>
</gene>
<sequence length="313" mass="33740">MPPLYETHDTVLWFYYASVLVWSEFMPVRIITDSGSEYRPTDHPALQVLPLTVAFGGETFREGEDLSRERFYELLTERPEHPTTGQVTPFVFGEAIARALEAGDDVVVIAMSSVLSGTYQSACIAAEGLRGKFSGTVRVVDSLNMTLGERIVVEYALRLLDAGATADEIADALEANVGRVHIFGLIDTLEYLRRGGRISAAAGAVGELLSIKPVITVTDGAVEILSKARGAKGGRTLLHREISRVGGIDFDMPGVLGYSGSSDKLLRRYLDDYRDLWEGTIAEDDLPISQVGAAIGCHVGPGGIAVAFFGKVS</sequence>
<dbReference type="SUPFAM" id="SSF82549">
    <property type="entry name" value="DAK1/DegV-like"/>
    <property type="match status" value="1"/>
</dbReference>
<dbReference type="AlphaFoldDB" id="B6G9T3"/>
<dbReference type="InterPro" id="IPR050270">
    <property type="entry name" value="DegV_domain_contain"/>
</dbReference>
<dbReference type="Gene3D" id="3.30.1180.10">
    <property type="match status" value="1"/>
</dbReference>
<comment type="caution">
    <text evidence="2">The sequence shown here is derived from an EMBL/GenBank/DDBJ whole genome shotgun (WGS) entry which is preliminary data.</text>
</comment>
<accession>B6G9T3</accession>
<organism evidence="2 3">
    <name type="scientific">Collinsella stercoris DSM 13279</name>
    <dbReference type="NCBI Taxonomy" id="445975"/>
    <lineage>
        <taxon>Bacteria</taxon>
        <taxon>Bacillati</taxon>
        <taxon>Actinomycetota</taxon>
        <taxon>Coriobacteriia</taxon>
        <taxon>Coriobacteriales</taxon>
        <taxon>Coriobacteriaceae</taxon>
        <taxon>Collinsella</taxon>
    </lineage>
</organism>
<dbReference type="eggNOG" id="COG1307">
    <property type="taxonomic scope" value="Bacteria"/>
</dbReference>
<name>B6G9T3_9ACTN</name>
<dbReference type="InterPro" id="IPR003797">
    <property type="entry name" value="DegV"/>
</dbReference>
<dbReference type="PANTHER" id="PTHR33434">
    <property type="entry name" value="DEGV DOMAIN-CONTAINING PROTEIN DR_1986-RELATED"/>
    <property type="match status" value="1"/>
</dbReference>
<dbReference type="STRING" id="445975.COLSTE_00824"/>
<dbReference type="InterPro" id="IPR043168">
    <property type="entry name" value="DegV_C"/>
</dbReference>
<reference evidence="2 3" key="2">
    <citation type="submission" date="2008-10" db="EMBL/GenBank/DDBJ databases">
        <authorList>
            <person name="Fulton L."/>
            <person name="Clifton S."/>
            <person name="Fulton B."/>
            <person name="Xu J."/>
            <person name="Minx P."/>
            <person name="Pepin K.H."/>
            <person name="Johnson M."/>
            <person name="Thiruvilangam P."/>
            <person name="Bhonagiri V."/>
            <person name="Nash W.E."/>
            <person name="Mardis E.R."/>
            <person name="Wilson R.K."/>
        </authorList>
    </citation>
    <scope>NUCLEOTIDE SEQUENCE [LARGE SCALE GENOMIC DNA]</scope>
    <source>
        <strain evidence="2 3">DSM 13279</strain>
    </source>
</reference>
<dbReference type="Gene3D" id="3.40.50.10170">
    <property type="match status" value="1"/>
</dbReference>
<dbReference type="Proteomes" id="UP000003560">
    <property type="component" value="Unassembled WGS sequence"/>
</dbReference>